<evidence type="ECO:0000256" key="1">
    <source>
        <dbReference type="SAM" id="Coils"/>
    </source>
</evidence>
<dbReference type="EMBL" id="JAUEPH010000001">
    <property type="protein sequence ID" value="MDN3203126.1"/>
    <property type="molecule type" value="Genomic_DNA"/>
</dbReference>
<comment type="caution">
    <text evidence="3">The sequence shown here is derived from an EMBL/GenBank/DDBJ whole genome shotgun (WGS) entry which is preliminary data.</text>
</comment>
<evidence type="ECO:0000259" key="2">
    <source>
        <dbReference type="Pfam" id="PF20248"/>
    </source>
</evidence>
<keyword evidence="1" id="KW-0175">Coiled coil</keyword>
<evidence type="ECO:0000313" key="3">
    <source>
        <dbReference type="EMBL" id="MDN3203126.1"/>
    </source>
</evidence>
<dbReference type="InterPro" id="IPR046538">
    <property type="entry name" value="DUF6603"/>
</dbReference>
<name>A0ABT7Y9I2_9BACT</name>
<organism evidence="3 4">
    <name type="scientific">Algoriphagus sediminis</name>
    <dbReference type="NCBI Taxonomy" id="3057113"/>
    <lineage>
        <taxon>Bacteria</taxon>
        <taxon>Pseudomonadati</taxon>
        <taxon>Bacteroidota</taxon>
        <taxon>Cytophagia</taxon>
        <taxon>Cytophagales</taxon>
        <taxon>Cyclobacteriaceae</taxon>
        <taxon>Algoriphagus</taxon>
    </lineage>
</organism>
<feature type="domain" description="DUF6603" evidence="2">
    <location>
        <begin position="1491"/>
        <end position="2064"/>
    </location>
</feature>
<keyword evidence="4" id="KW-1185">Reference proteome</keyword>
<reference evidence="3" key="1">
    <citation type="submission" date="2023-06" db="EMBL/GenBank/DDBJ databases">
        <title>Robiginitalea aurantiacus sp. nov. and Algoriphagus sediminis sp. nov., isolated from coastal sediment.</title>
        <authorList>
            <person name="Zhou Z.Y."/>
            <person name="An J."/>
            <person name="Jia Y.W."/>
            <person name="Du Z.J."/>
        </authorList>
    </citation>
    <scope>NUCLEOTIDE SEQUENCE</scope>
    <source>
        <strain evidence="3">C2-7</strain>
    </source>
</reference>
<dbReference type="Proteomes" id="UP001171916">
    <property type="component" value="Unassembled WGS sequence"/>
</dbReference>
<evidence type="ECO:0000313" key="4">
    <source>
        <dbReference type="Proteomes" id="UP001171916"/>
    </source>
</evidence>
<feature type="coiled-coil region" evidence="1">
    <location>
        <begin position="87"/>
        <end position="125"/>
    </location>
</feature>
<sequence>MADIKHPFNSLLTETGIGQLKSKVDDILADPTDTLVLVFDHFEDQANLPFEIPVDVKKEGAKYIIELAADLTDEAKDFKLQNLPSEIEQLVLSIREATNEIESLVLDVKSELESLRDRVQDELAKIPYRIEIQDDNGTKKFHIVQTALIEAKLHGMDIDLKSSSITFDTSQIDQLEISADLLFPGLKAENGIDDHKVSLSLNWDGTTFTGNAQNIPAARLQGLNATIAQLNLVISGGNFQSGTQISGEFVFDFLDPGQNGPGTINFQIELLNNGDVRYFAENPEQQELRKGPIQIFFQEIEVVTHTNAPIDVTINGWLQLEGVNNSSGQPVKTDFSLQYADPVFDFVVSNLAPVPLGFGIVSFETIALQIHKNGTLQQSQWEGDLSFPFFDNGSVDFNVQFLDPQTDELKISVSNDAEEVIKKGDFELLLDQYDMHYQNGLLQNITGNGELKIPQVNNGEEIELGISFVRSGQNETLKIEGGNFGTPSIVGLEVNFSKILFQFLNGNFQESDLEGRIKLPDTTDGAGLAFDIEILNEGNDYNINLKEDVPDNELVFGPIKLEVESFLLSVVSNSVNQVNGAGKLELPGLSQKFDFSFDVTINGETTLYRIEINNVQAELSGFEISFTQIVLSSQGGNQFTASAVGSLVLPLFNEGGDLDFDMTFSRGNSYQIQIQSSQDFVKFGDFELKEVAMDMEVVSGSLQNFSATAKLLIPSFEDSVAVSFDYTALDERYLISLSNPVQQEIFGGEINVDSLSIDVREGNLHEGTAKGSFKLPESTGGAGIKFEKTIGSNGKNFTLSLDGTAGESTIEFGELKLEFSSFDLVVQNGDLQSLSGTGSLEIPGMDQPFSFSISFLKDGQDTLFVIEVEEAVASLEGFSLDFELIKIQSKSGDFSAELNGDVTLPVFDGNPFGFDISVDPSQSNYSFEIDGTGQSAEFGMFVLSDLVLGVVVQGGQVNNANGAAKIHIPELTEPNTPFAISVAYSKNSPEVFELTANSLPEVDLAIFTLAIQTLSFRIEDGSFDSGSLTGSMTMPVFSGGDLNFAVVVANNGNSYAVNISSNGTLSGGSLELKDVSLAIAVVNGSLQSSSGSAKFKLPAAEDFTSVSVSYAKANDKITFSAQSPPPLTLGDLTLTFTQFGFSIQNGNLTDADFAGNLQFPAFDNGHNTLAFNFELSESDTYTIQANPGSQVTELKAGDIIVLVENFDLQIQNGDLESISAEAGLRFEGIDNSDGTEPAELSIDFSYEKSSGKYEIGIENNQEVSIAGFELTIEQLTLAFTADQITYPFVFAGKLKIPGFEDGDGEDAVVGVEFEITSDSNWSASIENNAVINLGSIKVTISEIEISKDQGKLKIELKGTLELEGLTGMGGDPAAISVDIMVDSEGAFHVIGEVPDNNAIKVVDAPNIVRIYLSKIGLSRSASNDWDFLLGGLIQNEIVIPGMDDLLPSELLLRELEIGSDFGVDMDIRWPSGMSISFGSSEGEFLIPVNGKFGNAVKLDALKITFQDKGANGLDFGVSFSGASITLGPVAASVEGLGIEANIKKAVINNGIPQGNANFGIVNIDISFKPPTGLGVSLDTPVFTGGGYLFFDSEKGEYAGAVELSFMKMFAVSAIGLINSKMPDGKPGTSVLFIVSVEFSPGIALGFGFFISGLGGILGIHRTIQVERLRDGVRTGTIQNILFPKDIVANISKILTDIREVFPVKRDQFVLGPMAAITWGVPTILRVDLGVAIEFANPVRFGILGVLRVILPDENAALIKIQVAFLGMIDFEKGMLSFDASLFDSKVLTFGLEGDMVLRIGWGAKPDFVLSVGGFHPRFNPPTHLQIPPMKRLTLKILSGNPRLTLTCYFAVTSNTVQFGAGIDFYFGVAGFKVVGEFGFDVLFQFSPFRFIADARARLAVKAGSTTLLSLSLEFSLEGPTPWRAKGTAKFKILFFSVKVRFDVTWGDKKDTKLPDIAVLPLIEEALNDDQNWRSIVVNGSPGMRMKGIKADEGLILTANGSIELNQKIVPLKVEITKFGQFNPADYSHFEVIEVKIGDTTIQTKDVKYIKDTFAPANFLDLKNDEKLALPSFNEQNSGVSLEGTDQLKTGTVVDRQVKYEQLIMDETITRLQALKGMSPSHMTFFSKRGAVAQSALSSYMSKVVNPNKVVLQKPGFAVVGTDDLNPLEEATNLSYMDAVQMAKTSSITGRDSVQVVSSDVLAL</sequence>
<dbReference type="Pfam" id="PF20248">
    <property type="entry name" value="DUF6603"/>
    <property type="match status" value="1"/>
</dbReference>
<accession>A0ABT7Y9I2</accession>
<protein>
    <recommendedName>
        <fullName evidence="2">DUF6603 domain-containing protein</fullName>
    </recommendedName>
</protein>
<proteinExistence type="predicted"/>
<gene>
    <name evidence="3" type="ORF">QVH07_03155</name>
</gene>
<dbReference type="RefSeq" id="WP_289998677.1">
    <property type="nucleotide sequence ID" value="NZ_JAUEPH010000001.1"/>
</dbReference>